<dbReference type="SUPFAM" id="SSF56349">
    <property type="entry name" value="DNA breaking-rejoining enzymes"/>
    <property type="match status" value="1"/>
</dbReference>
<comment type="caution">
    <text evidence="4">The sequence shown here is derived from an EMBL/GenBank/DDBJ whole genome shotgun (WGS) entry which is preliminary data.</text>
</comment>
<dbReference type="InterPro" id="IPR013762">
    <property type="entry name" value="Integrase-like_cat_sf"/>
</dbReference>
<dbReference type="PANTHER" id="PTHR35617:SF3">
    <property type="entry name" value="CORE-BINDING (CB) DOMAIN-CONTAINING PROTEIN"/>
    <property type="match status" value="1"/>
</dbReference>
<dbReference type="EMBL" id="JBHFQA010000024">
    <property type="protein sequence ID" value="KAL2077870.1"/>
    <property type="molecule type" value="Genomic_DNA"/>
</dbReference>
<dbReference type="GO" id="GO:0006310">
    <property type="term" value="P:DNA recombination"/>
    <property type="evidence" value="ECO:0007669"/>
    <property type="project" value="UniProtKB-KW"/>
</dbReference>
<evidence type="ECO:0000256" key="2">
    <source>
        <dbReference type="ARBA" id="ARBA00023172"/>
    </source>
</evidence>
<evidence type="ECO:0000256" key="1">
    <source>
        <dbReference type="ARBA" id="ARBA00023125"/>
    </source>
</evidence>
<dbReference type="Gene3D" id="1.10.150.130">
    <property type="match status" value="1"/>
</dbReference>
<keyword evidence="2" id="KW-0233">DNA recombination</keyword>
<proteinExistence type="predicted"/>
<keyword evidence="5" id="KW-1185">Reference proteome</keyword>
<dbReference type="SUPFAM" id="SSF47823">
    <property type="entry name" value="lambda integrase-like, N-terminal domain"/>
    <property type="match status" value="1"/>
</dbReference>
<evidence type="ECO:0000313" key="5">
    <source>
        <dbReference type="Proteomes" id="UP001591681"/>
    </source>
</evidence>
<sequence length="489" mass="52875">MATTPSSSTNDLAEIRTSASGPLCLQRHNSLSPLVLDTGQRGTVRRGCTGQSVAGHDIVRVPPNSTDPSGAGQSKSGRGSVIVSSPSLGDSGMVRQPDNVIARPPVGDSGLQRPSLTSEGVDPASVPSTMETACLAPERQYLLNAGLSDAVVSTIQSSRAMSTRSLYSSKWSVFERWCAERGEPPTHCEVRVILEFLQGLFDKGLSPSTLKVYLAAISACHVSPDTGSVGQHTLVSRFMKGVRRLRPVIRLRAPTWDLTLVLKAMTGPPFEPIQSIPIRLLSIKTALLLALASAKRVGEVHAMSSHPSCINFADNDMMVTLLPRPGFIPKVLSTAARQRLVLTAFSPPPFESDEAERIHSLCPVRALRAYISHTQSWRNSDQLFVCYGGKQKGCALSKERLSHWIIEAIRTAYESVGETPPPILKAHSTRAIATSWAFTSGMSLEQICESANWNSPNTFVRFYNLDVSRAPLAHNVLGAADQSWTAKFP</sequence>
<dbReference type="Proteomes" id="UP001591681">
    <property type="component" value="Unassembled WGS sequence"/>
</dbReference>
<dbReference type="PANTHER" id="PTHR35617">
    <property type="entry name" value="PHAGE_INTEGRASE DOMAIN-CONTAINING PROTEIN"/>
    <property type="match status" value="1"/>
</dbReference>
<dbReference type="InterPro" id="IPR011010">
    <property type="entry name" value="DNA_brk_join_enz"/>
</dbReference>
<dbReference type="InterPro" id="IPR010998">
    <property type="entry name" value="Integrase_recombinase_N"/>
</dbReference>
<accession>A0ABD1IS91</accession>
<evidence type="ECO:0008006" key="6">
    <source>
        <dbReference type="Google" id="ProtNLM"/>
    </source>
</evidence>
<evidence type="ECO:0000313" key="4">
    <source>
        <dbReference type="EMBL" id="KAL2077870.1"/>
    </source>
</evidence>
<feature type="compositionally biased region" description="Polar residues" evidence="3">
    <location>
        <begin position="63"/>
        <end position="88"/>
    </location>
</feature>
<evidence type="ECO:0000256" key="3">
    <source>
        <dbReference type="SAM" id="MobiDB-lite"/>
    </source>
</evidence>
<organism evidence="4 5">
    <name type="scientific">Coilia grayii</name>
    <name type="common">Gray's grenadier anchovy</name>
    <dbReference type="NCBI Taxonomy" id="363190"/>
    <lineage>
        <taxon>Eukaryota</taxon>
        <taxon>Metazoa</taxon>
        <taxon>Chordata</taxon>
        <taxon>Craniata</taxon>
        <taxon>Vertebrata</taxon>
        <taxon>Euteleostomi</taxon>
        <taxon>Actinopterygii</taxon>
        <taxon>Neopterygii</taxon>
        <taxon>Teleostei</taxon>
        <taxon>Clupei</taxon>
        <taxon>Clupeiformes</taxon>
        <taxon>Clupeoidei</taxon>
        <taxon>Engraulidae</taxon>
        <taxon>Coilinae</taxon>
        <taxon>Coilia</taxon>
    </lineage>
</organism>
<reference evidence="4 5" key="1">
    <citation type="submission" date="2024-09" db="EMBL/GenBank/DDBJ databases">
        <title>A chromosome-level genome assembly of Gray's grenadier anchovy, Coilia grayii.</title>
        <authorList>
            <person name="Fu Z."/>
        </authorList>
    </citation>
    <scope>NUCLEOTIDE SEQUENCE [LARGE SCALE GENOMIC DNA]</scope>
    <source>
        <strain evidence="4">G4</strain>
        <tissue evidence="4">Muscle</tissue>
    </source>
</reference>
<gene>
    <name evidence="4" type="ORF">ACEWY4_027374</name>
</gene>
<keyword evidence="1" id="KW-0238">DNA-binding</keyword>
<name>A0ABD1IS91_9TELE</name>
<protein>
    <recommendedName>
        <fullName evidence="6">Core-binding (CB) domain-containing protein</fullName>
    </recommendedName>
</protein>
<feature type="region of interest" description="Disordered" evidence="3">
    <location>
        <begin position="36"/>
        <end position="128"/>
    </location>
</feature>
<dbReference type="Gene3D" id="1.10.443.10">
    <property type="entry name" value="Intergrase catalytic core"/>
    <property type="match status" value="1"/>
</dbReference>
<dbReference type="AlphaFoldDB" id="A0ABD1IS91"/>
<dbReference type="GO" id="GO:0003677">
    <property type="term" value="F:DNA binding"/>
    <property type="evidence" value="ECO:0007669"/>
    <property type="project" value="UniProtKB-KW"/>
</dbReference>